<protein>
    <submittedName>
        <fullName evidence="2">Uncharacterized protein</fullName>
    </submittedName>
</protein>
<reference evidence="2 3" key="1">
    <citation type="journal article" date="2015" name="Nature">
        <title>rRNA introns, odd ribosomes, and small enigmatic genomes across a large radiation of phyla.</title>
        <authorList>
            <person name="Brown C.T."/>
            <person name="Hug L.A."/>
            <person name="Thomas B.C."/>
            <person name="Sharon I."/>
            <person name="Castelle C.J."/>
            <person name="Singh A."/>
            <person name="Wilkins M.J."/>
            <person name="Williams K.H."/>
            <person name="Banfield J.F."/>
        </authorList>
    </citation>
    <scope>NUCLEOTIDE SEQUENCE [LARGE SCALE GENOMIC DNA]</scope>
</reference>
<comment type="caution">
    <text evidence="2">The sequence shown here is derived from an EMBL/GenBank/DDBJ whole genome shotgun (WGS) entry which is preliminary data.</text>
</comment>
<evidence type="ECO:0000313" key="2">
    <source>
        <dbReference type="EMBL" id="KKW14753.1"/>
    </source>
</evidence>
<keyword evidence="1" id="KW-0472">Membrane</keyword>
<feature type="transmembrane region" description="Helical" evidence="1">
    <location>
        <begin position="12"/>
        <end position="32"/>
    </location>
</feature>
<organism evidence="2 3">
    <name type="scientific">Candidatus Jorgensenbacteria bacterium GW2011_GWB1_50_10</name>
    <dbReference type="NCBI Taxonomy" id="1618665"/>
    <lineage>
        <taxon>Bacteria</taxon>
        <taxon>Candidatus Joergenseniibacteriota</taxon>
    </lineage>
</organism>
<evidence type="ECO:0000256" key="1">
    <source>
        <dbReference type="SAM" id="Phobius"/>
    </source>
</evidence>
<dbReference type="EMBL" id="LCQK01000004">
    <property type="protein sequence ID" value="KKW14753.1"/>
    <property type="molecule type" value="Genomic_DNA"/>
</dbReference>
<keyword evidence="1" id="KW-1133">Transmembrane helix</keyword>
<gene>
    <name evidence="2" type="ORF">UY55_C0004G0006</name>
</gene>
<keyword evidence="1" id="KW-0812">Transmembrane</keyword>
<proteinExistence type="predicted"/>
<accession>A0A0G1W7S6</accession>
<dbReference type="STRING" id="1618665.UY55_C0004G0006"/>
<sequence>MRIDTYIELWNVLGVVGFIIIILIIVRLELLLRASAKTDLAPILARLDGVIEGQRLSVLLAIAPASLKVDPAKFEPNKERLKSLLLEKLATVQHPDPSTRAWCVLNHAGFEEFVDYDTSKGVKNALARLIVNGEMGEAQHFLREVVDKL</sequence>
<dbReference type="Proteomes" id="UP000034224">
    <property type="component" value="Unassembled WGS sequence"/>
</dbReference>
<evidence type="ECO:0000313" key="3">
    <source>
        <dbReference type="Proteomes" id="UP000034224"/>
    </source>
</evidence>
<name>A0A0G1W7S6_9BACT</name>
<dbReference type="AlphaFoldDB" id="A0A0G1W7S6"/>